<dbReference type="InterPro" id="IPR029063">
    <property type="entry name" value="SAM-dependent_MTases_sf"/>
</dbReference>
<evidence type="ECO:0000313" key="4">
    <source>
        <dbReference type="EMBL" id="KHF39036.1"/>
    </source>
</evidence>
<dbReference type="AlphaFoldDB" id="A0A0B0IH88"/>
<dbReference type="EMBL" id="JRJU01000025">
    <property type="protein sequence ID" value="KHF39036.1"/>
    <property type="molecule type" value="Genomic_DNA"/>
</dbReference>
<dbReference type="STRING" id="333138.LQ50_17830"/>
<evidence type="ECO:0000313" key="5">
    <source>
        <dbReference type="Proteomes" id="UP000030832"/>
    </source>
</evidence>
<keyword evidence="2 4" id="KW-0808">Transferase</keyword>
<dbReference type="Proteomes" id="UP000030832">
    <property type="component" value="Unassembled WGS sequence"/>
</dbReference>
<dbReference type="InterPro" id="IPR046977">
    <property type="entry name" value="RsmC/RlmG"/>
</dbReference>
<feature type="domain" description="Methyltransferase small" evidence="3">
    <location>
        <begin position="28"/>
        <end position="196"/>
    </location>
</feature>
<dbReference type="GO" id="GO:0008757">
    <property type="term" value="F:S-adenosylmethionine-dependent methyltransferase activity"/>
    <property type="evidence" value="ECO:0007669"/>
    <property type="project" value="InterPro"/>
</dbReference>
<dbReference type="PANTHER" id="PTHR47816:SF4">
    <property type="entry name" value="RIBOSOMAL RNA SMALL SUBUNIT METHYLTRANSFERASE C"/>
    <property type="match status" value="1"/>
</dbReference>
<dbReference type="Pfam" id="PF05175">
    <property type="entry name" value="MTS"/>
    <property type="match status" value="1"/>
</dbReference>
<dbReference type="OrthoDB" id="9764961at2"/>
<name>A0A0B0IH88_9BACI</name>
<proteinExistence type="predicted"/>
<dbReference type="InterPro" id="IPR007848">
    <property type="entry name" value="Small_mtfrase_dom"/>
</dbReference>
<evidence type="ECO:0000256" key="1">
    <source>
        <dbReference type="ARBA" id="ARBA00022603"/>
    </source>
</evidence>
<dbReference type="eggNOG" id="COG2813">
    <property type="taxonomic scope" value="Bacteria"/>
</dbReference>
<protein>
    <submittedName>
        <fullName evidence="4">16S rRNA methyltransferase</fullName>
    </submittedName>
</protein>
<organism evidence="4 5">
    <name type="scientific">Halalkalibacter okhensis</name>
    <dbReference type="NCBI Taxonomy" id="333138"/>
    <lineage>
        <taxon>Bacteria</taxon>
        <taxon>Bacillati</taxon>
        <taxon>Bacillota</taxon>
        <taxon>Bacilli</taxon>
        <taxon>Bacillales</taxon>
        <taxon>Bacillaceae</taxon>
        <taxon>Halalkalibacter</taxon>
    </lineage>
</organism>
<dbReference type="GO" id="GO:0032259">
    <property type="term" value="P:methylation"/>
    <property type="evidence" value="ECO:0007669"/>
    <property type="project" value="UniProtKB-KW"/>
</dbReference>
<gene>
    <name evidence="4" type="ORF">LQ50_17830</name>
</gene>
<sequence length="200" mass="22583">MSSHYYSEKPTVDSEVRDWTFSLRGQTLKFYSDRGVFSKSEVDFGSKLLIESFVFPDLKGDLLDVGCGYGPIGLSLAASEKSRVLHMVDVNERALQLSKRNAERNSIDNINVYKSNCLDQVTKTDFAVILTNPPIRAGKNVVHTIFEQSFDHLKEEGELWIVIQKKQGAPSAMEKLQSLFGEVEIIVKKKGYYIIKAKKV</sequence>
<evidence type="ECO:0000259" key="3">
    <source>
        <dbReference type="Pfam" id="PF05175"/>
    </source>
</evidence>
<keyword evidence="5" id="KW-1185">Reference proteome</keyword>
<dbReference type="CDD" id="cd02440">
    <property type="entry name" value="AdoMet_MTases"/>
    <property type="match status" value="1"/>
</dbReference>
<keyword evidence="1 4" id="KW-0489">Methyltransferase</keyword>
<evidence type="ECO:0000256" key="2">
    <source>
        <dbReference type="ARBA" id="ARBA00022679"/>
    </source>
</evidence>
<dbReference type="Gene3D" id="3.40.50.150">
    <property type="entry name" value="Vaccinia Virus protein VP39"/>
    <property type="match status" value="1"/>
</dbReference>
<dbReference type="SUPFAM" id="SSF53335">
    <property type="entry name" value="S-adenosyl-L-methionine-dependent methyltransferases"/>
    <property type="match status" value="1"/>
</dbReference>
<accession>A0A0B0IH88</accession>
<comment type="caution">
    <text evidence="4">The sequence shown here is derived from an EMBL/GenBank/DDBJ whole genome shotgun (WGS) entry which is preliminary data.</text>
</comment>
<dbReference type="PANTHER" id="PTHR47816">
    <property type="entry name" value="RIBOSOMAL RNA SMALL SUBUNIT METHYLTRANSFERASE C"/>
    <property type="match status" value="1"/>
</dbReference>
<dbReference type="RefSeq" id="WP_034631511.1">
    <property type="nucleotide sequence ID" value="NZ_JRJU01000025.1"/>
</dbReference>
<reference evidence="4 5" key="1">
    <citation type="submission" date="2014-09" db="EMBL/GenBank/DDBJ databases">
        <title>Genome sequencing and annotation of Bacillus Okhensis strain Kh10-101T.</title>
        <authorList>
            <person name="Prakash J.S."/>
        </authorList>
    </citation>
    <scope>NUCLEOTIDE SEQUENCE [LARGE SCALE GENOMIC DNA]</scope>
    <source>
        <strain evidence="5">Kh10-101T</strain>
    </source>
</reference>